<sequence length="956" mass="99570">MSRYHNFTTTAAVAVAVLWHLTAVCWLGWLPVAAAAWPGRPQPLPQELVAAAPYDTEVQDLLAPALAMGLGPMGAGVYLGITSSSPSASALPVCARADEAAMMAPVTVTTIDALFHAITSVPGQLDPIHGCYMANSQESVPQCVATLTSTAADCGGVAADAVGPHLRDAASPSDRGFASPLALTGVLPSSAAMLAAYVRLWGQQRLYLERSLRRTREATAAFARVHALVHSAATVPVGKGETRLLHARATARVAEIATAAYGRVMEKYSTFSTWTGPSLGIAPEGNSSHSGRGPHGAVGPDVAKCSVDEYVRLLLWGNEPLPAVLLDLMGTTLATADLMHAKVLKPAVRGLECVQVLTALALMVLEDESVRTVAAMLATGALTSTSVWSLDEFAILAPDYNIGLRQRQLWSLSYAFAAVADPAVAHELVGGTDVAECMRRAGLVVLDNVTGTVPPSLYWCLYNASMTEMTQSSVRERTLAARESSAAAPNGQCLWGLSVWDGLCDGAAFDPARCERCPPGSVGDDEGHCVCGDASAMYVTLTGGCAAKGPAHDTPGVRAIQAGSRSTVTLSGDNTPVALLSAQLPQTALLFDPSAYLQVKVVCNDSGRGGGGTRLVAATFGDRKASCASVVAYERQQERTGVMHTLGDGAQGFVTYAENLTISVTGTAAFYGETCSVYVSVGSTLRRASKSVMAGMWTFVPSAMPLHLTAHSYTSGPATPGTDSAELLPQCADMVADFSGRNASSAVHAGVCRASDEQLGVFVAPGSYSLFGVSTQQVAGARVRRSVGPLQDAAFTSTVQSLAVRTGMEVSLEGSGSSDGAVLWSATLQPLMTPLAVNAWRSGWYANVSVDTLRLARSLRVRLVDTAEPSAFAPVEEVVPFRYEDGEVSASSDSSSSSDVGDGGGGDSAYTAEEEYGLGYMAAIVVASVVLATLLLLLGIMVYLLVSVEWPKRLLS</sequence>
<dbReference type="RefSeq" id="XP_067062941.1">
    <property type="nucleotide sequence ID" value="XM_067207373.1"/>
</dbReference>
<reference evidence="5" key="1">
    <citation type="journal article" date="2021" name="Microbiol. Resour. Announc.">
        <title>LGAAP: Leishmaniinae Genome Assembly and Annotation Pipeline.</title>
        <authorList>
            <person name="Almutairi H."/>
            <person name="Urbaniak M.D."/>
            <person name="Bates M.D."/>
            <person name="Jariyapan N."/>
            <person name="Kwakye-Nuako G."/>
            <person name="Thomaz-Soccol V."/>
            <person name="Al-Salem W.S."/>
            <person name="Dillon R.J."/>
            <person name="Bates P.A."/>
            <person name="Gatherer D."/>
        </authorList>
    </citation>
    <scope>NUCLEOTIDE SEQUENCE [LARGE SCALE GENOMIC DNA]</scope>
</reference>
<accession>A0A836GQA5</accession>
<dbReference type="AlphaFoldDB" id="A0A836GQA5"/>
<dbReference type="GeneID" id="92361307"/>
<feature type="chain" id="PRO_5032949474" description="Transmembrane protein" evidence="3">
    <location>
        <begin position="36"/>
        <end position="956"/>
    </location>
</feature>
<feature type="compositionally biased region" description="Low complexity" evidence="1">
    <location>
        <begin position="888"/>
        <end position="900"/>
    </location>
</feature>
<keyword evidence="2" id="KW-0812">Transmembrane</keyword>
<evidence type="ECO:0000313" key="5">
    <source>
        <dbReference type="Proteomes" id="UP000674143"/>
    </source>
</evidence>
<evidence type="ECO:0008006" key="6">
    <source>
        <dbReference type="Google" id="ProtNLM"/>
    </source>
</evidence>
<keyword evidence="3" id="KW-0732">Signal</keyword>
<keyword evidence="5" id="KW-1185">Reference proteome</keyword>
<dbReference type="KEGG" id="loi:92361307"/>
<evidence type="ECO:0000256" key="3">
    <source>
        <dbReference type="SAM" id="SignalP"/>
    </source>
</evidence>
<reference evidence="5" key="2">
    <citation type="journal article" date="2021" name="Sci. Data">
        <title>Chromosome-scale genome sequencing, assembly and annotation of six genomes from subfamily Leishmaniinae.</title>
        <authorList>
            <person name="Almutairi H."/>
            <person name="Urbaniak M.D."/>
            <person name="Bates M.D."/>
            <person name="Jariyapan N."/>
            <person name="Kwakye-Nuako G."/>
            <person name="Thomaz Soccol V."/>
            <person name="Al-Salem W.S."/>
            <person name="Dillon R.J."/>
            <person name="Bates P.A."/>
            <person name="Gatherer D."/>
        </authorList>
    </citation>
    <scope>NUCLEOTIDE SEQUENCE [LARGE SCALE GENOMIC DNA]</scope>
</reference>
<feature type="region of interest" description="Disordered" evidence="1">
    <location>
        <begin position="887"/>
        <end position="906"/>
    </location>
</feature>
<evidence type="ECO:0000313" key="4">
    <source>
        <dbReference type="EMBL" id="KAG5478034.1"/>
    </source>
</evidence>
<name>A0A836GQA5_9TRYP</name>
<evidence type="ECO:0000256" key="1">
    <source>
        <dbReference type="SAM" id="MobiDB-lite"/>
    </source>
</evidence>
<keyword evidence="2" id="KW-1133">Transmembrane helix</keyword>
<protein>
    <recommendedName>
        <fullName evidence="6">Transmembrane protein</fullName>
    </recommendedName>
</protein>
<gene>
    <name evidence="4" type="ORF">LSCM4_05432</name>
</gene>
<proteinExistence type="predicted"/>
<dbReference type="EMBL" id="JAFHLR010000024">
    <property type="protein sequence ID" value="KAG5478034.1"/>
    <property type="molecule type" value="Genomic_DNA"/>
</dbReference>
<dbReference type="Proteomes" id="UP000674143">
    <property type="component" value="Unassembled WGS sequence"/>
</dbReference>
<feature type="signal peptide" evidence="3">
    <location>
        <begin position="1"/>
        <end position="35"/>
    </location>
</feature>
<keyword evidence="2" id="KW-0472">Membrane</keyword>
<organism evidence="4 5">
    <name type="scientific">Leishmania orientalis</name>
    <dbReference type="NCBI Taxonomy" id="2249476"/>
    <lineage>
        <taxon>Eukaryota</taxon>
        <taxon>Discoba</taxon>
        <taxon>Euglenozoa</taxon>
        <taxon>Kinetoplastea</taxon>
        <taxon>Metakinetoplastina</taxon>
        <taxon>Trypanosomatida</taxon>
        <taxon>Trypanosomatidae</taxon>
        <taxon>Leishmaniinae</taxon>
        <taxon>Leishmania</taxon>
    </lineage>
</organism>
<comment type="caution">
    <text evidence="4">The sequence shown here is derived from an EMBL/GenBank/DDBJ whole genome shotgun (WGS) entry which is preliminary data.</text>
</comment>
<evidence type="ECO:0000256" key="2">
    <source>
        <dbReference type="SAM" id="Phobius"/>
    </source>
</evidence>
<feature type="transmembrane region" description="Helical" evidence="2">
    <location>
        <begin position="918"/>
        <end position="946"/>
    </location>
</feature>